<name>Q7X3P4_STAAU</name>
<dbReference type="IntAct" id="Q7X3P4">
    <property type="interactions" value="1"/>
</dbReference>
<dbReference type="Gene3D" id="1.10.260.40">
    <property type="entry name" value="lambda repressor-like DNA-binding domains"/>
    <property type="match status" value="1"/>
</dbReference>
<dbReference type="CDD" id="cd00093">
    <property type="entry name" value="HTH_XRE"/>
    <property type="match status" value="1"/>
</dbReference>
<dbReference type="DIP" id="DIP-59254N"/>
<dbReference type="EMBL" id="AY220730">
    <property type="protein sequence ID" value="AAP55249.1"/>
    <property type="molecule type" value="Genomic_DNA"/>
</dbReference>
<dbReference type="SMART" id="SM00530">
    <property type="entry name" value="HTH_XRE"/>
    <property type="match status" value="1"/>
</dbReference>
<evidence type="ECO:0000313" key="2">
    <source>
        <dbReference type="EMBL" id="AAP55249.1"/>
    </source>
</evidence>
<organism evidence="2">
    <name type="scientific">Staphylococcus aureus</name>
    <dbReference type="NCBI Taxonomy" id="1280"/>
    <lineage>
        <taxon>Bacteria</taxon>
        <taxon>Bacillati</taxon>
        <taxon>Bacillota</taxon>
        <taxon>Bacilli</taxon>
        <taxon>Bacillales</taxon>
        <taxon>Staphylococcaceae</taxon>
        <taxon>Staphylococcus</taxon>
    </lineage>
</organism>
<dbReference type="InterPro" id="IPR001387">
    <property type="entry name" value="Cro/C1-type_HTH"/>
</dbReference>
<proteinExistence type="predicted"/>
<dbReference type="AlphaFoldDB" id="Q7X3P4"/>
<reference evidence="2" key="2">
    <citation type="journal article" date="2003" name="Mol. Microbiol.">
        <title>Sip, an integrase protein with excision, circularization and integration activities, defines a new family of mobile Staphylococcus aureus pathogenicity islands.</title>
        <authorList>
            <person name="Ubeda C."/>
            <person name="Tormo M.A."/>
            <person name="Cucarella C."/>
            <person name="Trotonda P."/>
            <person name="Foster T.J."/>
            <person name="Lasa I."/>
            <person name="Penades J.R."/>
        </authorList>
    </citation>
    <scope>NUCLEOTIDE SEQUENCE</scope>
    <source>
        <strain evidence="2">V329</strain>
    </source>
</reference>
<dbReference type="Pfam" id="PF13443">
    <property type="entry name" value="HTH_26"/>
    <property type="match status" value="1"/>
</dbReference>
<dbReference type="GO" id="GO:0003677">
    <property type="term" value="F:DNA binding"/>
    <property type="evidence" value="ECO:0007669"/>
    <property type="project" value="InterPro"/>
</dbReference>
<protein>
    <recommendedName>
        <fullName evidence="1">HTH cro/C1-type domain-containing protein</fullName>
    </recommendedName>
</protein>
<dbReference type="InterPro" id="IPR010982">
    <property type="entry name" value="Lambda_DNA-bd_dom_sf"/>
</dbReference>
<sequence length="223" mass="26264">MILCTLKNYMKLFGATQSQISEQTGITRPTLLSLIRNENKNIKYDTIDELCNFFGIQLKDLLIYSPVKIKQKSFNIKTIIEEYEHINESWKTYGVSIAYEINNEDFIFEGSIDPIDLKTFKNKKFENGTLYLNCNCFIEKDNYENLLKAGFSKEFFDLYNDLNQIKNKIVDKLPFELDSDLLIFNIFFNVRNAPSLEEYKEELQFLPTDSLVDLKNEIDKYLK</sequence>
<reference evidence="2" key="1">
    <citation type="journal article" date="2001" name="J. Bacteriol.">
        <title>Bap, a Staphylococcus aureus surface protein involved in biofilm formation.</title>
        <authorList>
            <person name="Cucarella C."/>
            <person name="Solano C."/>
            <person name="Valle J."/>
            <person name="Amorena B."/>
            <person name="Lasa I."/>
            <person name="Penades J.R."/>
        </authorList>
    </citation>
    <scope>NUCLEOTIDE SEQUENCE</scope>
    <source>
        <strain evidence="2">V329</strain>
    </source>
</reference>
<feature type="domain" description="HTH cro/C1-type" evidence="1">
    <location>
        <begin position="6"/>
        <end position="61"/>
    </location>
</feature>
<dbReference type="RefSeq" id="WP_134810791.1">
    <property type="nucleotide sequence ID" value="NZ_JABTYB010000002.1"/>
</dbReference>
<dbReference type="PROSITE" id="PS50943">
    <property type="entry name" value="HTH_CROC1"/>
    <property type="match status" value="1"/>
</dbReference>
<evidence type="ECO:0000259" key="1">
    <source>
        <dbReference type="PROSITE" id="PS50943"/>
    </source>
</evidence>
<dbReference type="SUPFAM" id="SSF47413">
    <property type="entry name" value="lambda repressor-like DNA-binding domains"/>
    <property type="match status" value="1"/>
</dbReference>
<accession>Q7X3P4</accession>